<proteinExistence type="predicted"/>
<dbReference type="RefSeq" id="WP_015902251.1">
    <property type="nucleotide sequence ID" value="NC_012115.1"/>
</dbReference>
<reference evidence="2 3" key="1">
    <citation type="journal article" date="2009" name="PLoS Genet.">
        <title>Adaptations to submarine hydrothermal environments exemplified by the genome of Nautilia profundicola.</title>
        <authorList>
            <person name="Campbell B.J."/>
            <person name="Smith J.L."/>
            <person name="Hanson T.E."/>
            <person name="Klotz M.G."/>
            <person name="Stein L.Y."/>
            <person name="Lee C.K."/>
            <person name="Wu D."/>
            <person name="Robinson J.M."/>
            <person name="Khouri H.M."/>
            <person name="Eisen J.A."/>
            <person name="Cary S.C."/>
        </authorList>
    </citation>
    <scope>NUCLEOTIDE SEQUENCE [LARGE SCALE GENOMIC DNA]</scope>
    <source>
        <strain evidence="3">ATCC BAA-1463 / DSM 18972 / AmH</strain>
    </source>
</reference>
<dbReference type="Gene3D" id="3.30.460.80">
    <property type="entry name" value="NADH:ubiquinone oxidoreductase, 30kDa subunit"/>
    <property type="match status" value="1"/>
</dbReference>
<dbReference type="eggNOG" id="COG0852">
    <property type="taxonomic scope" value="Bacteria"/>
</dbReference>
<dbReference type="Proteomes" id="UP000000448">
    <property type="component" value="Chromosome"/>
</dbReference>
<dbReference type="AlphaFoldDB" id="B9L8U1"/>
<name>B9L8U1_NAUPA</name>
<dbReference type="OrthoDB" id="5373242at2"/>
<dbReference type="SUPFAM" id="SSF143243">
    <property type="entry name" value="Nqo5-like"/>
    <property type="match status" value="1"/>
</dbReference>
<dbReference type="InterPro" id="IPR037232">
    <property type="entry name" value="NADH_quin_OxRdtase_su_C/D-like"/>
</dbReference>
<evidence type="ECO:0000313" key="3">
    <source>
        <dbReference type="Proteomes" id="UP000000448"/>
    </source>
</evidence>
<evidence type="ECO:0000313" key="2">
    <source>
        <dbReference type="EMBL" id="ACM93199.1"/>
    </source>
</evidence>
<feature type="domain" description="NADH:ubiquinone oxidoreductase 30kDa subunit" evidence="1">
    <location>
        <begin position="15"/>
        <end position="118"/>
    </location>
</feature>
<dbReference type="EMBL" id="CP001279">
    <property type="protein sequence ID" value="ACM93199.1"/>
    <property type="molecule type" value="Genomic_DNA"/>
</dbReference>
<dbReference type="Pfam" id="PF00329">
    <property type="entry name" value="Complex1_30kDa"/>
    <property type="match status" value="1"/>
</dbReference>
<gene>
    <name evidence="2" type="ordered locus">NAMH_0633</name>
</gene>
<keyword evidence="3" id="KW-1185">Reference proteome</keyword>
<dbReference type="GO" id="GO:0008137">
    <property type="term" value="F:NADH dehydrogenase (ubiquinone) activity"/>
    <property type="evidence" value="ECO:0007669"/>
    <property type="project" value="InterPro"/>
</dbReference>
<dbReference type="InterPro" id="IPR001268">
    <property type="entry name" value="NADH_UbQ_OxRdtase_30kDa_su"/>
</dbReference>
<accession>B9L8U1</accession>
<protein>
    <submittedName>
        <fullName evidence="2">F420H2:quinone oxidoreductase, 39.7 kDa subunit</fullName>
    </submittedName>
</protein>
<sequence>MTINPEITFFEATIDNVVDLIKAWYDEKKYHYVTVNATDNGGNVTIDWIFSKYYDKNKLVVFRAENVAYDAKIPSIVSVVPSAWIAEWELADLFGLDVENAAKGVFIEPDAPQAPLRKGEANG</sequence>
<dbReference type="KEGG" id="nam:NAMH_0633"/>
<dbReference type="HOGENOM" id="CLU_2117105_0_0_7"/>
<organism evidence="2 3">
    <name type="scientific">Nautilia profundicola (strain ATCC BAA-1463 / DSM 18972 / AmH)</name>
    <dbReference type="NCBI Taxonomy" id="598659"/>
    <lineage>
        <taxon>Bacteria</taxon>
        <taxon>Pseudomonadati</taxon>
        <taxon>Campylobacterota</taxon>
        <taxon>Epsilonproteobacteria</taxon>
        <taxon>Nautiliales</taxon>
        <taxon>Nautiliaceae</taxon>
        <taxon>Nautilia</taxon>
    </lineage>
</organism>
<dbReference type="STRING" id="598659.NAMH_0633"/>
<evidence type="ECO:0000259" key="1">
    <source>
        <dbReference type="Pfam" id="PF00329"/>
    </source>
</evidence>